<evidence type="ECO:0000256" key="2">
    <source>
        <dbReference type="ARBA" id="ARBA00022801"/>
    </source>
</evidence>
<dbReference type="PANTHER" id="PTHR31302">
    <property type="entry name" value="TRANSMEMBRANE PROTEIN WITH METALLOPHOSPHOESTERASE DOMAIN-RELATED"/>
    <property type="match status" value="1"/>
</dbReference>
<dbReference type="GO" id="GO:0008758">
    <property type="term" value="F:UDP-2,3-diacylglucosamine hydrolase activity"/>
    <property type="evidence" value="ECO:0007669"/>
    <property type="project" value="TreeGrafter"/>
</dbReference>
<dbReference type="GO" id="GO:0016020">
    <property type="term" value="C:membrane"/>
    <property type="evidence" value="ECO:0007669"/>
    <property type="project" value="GOC"/>
</dbReference>
<organism evidence="4 5">
    <name type="scientific">Enterococcus avium</name>
    <name type="common">Streptococcus avium</name>
    <dbReference type="NCBI Taxonomy" id="33945"/>
    <lineage>
        <taxon>Bacteria</taxon>
        <taxon>Bacillati</taxon>
        <taxon>Bacillota</taxon>
        <taxon>Bacilli</taxon>
        <taxon>Lactobacillales</taxon>
        <taxon>Enterococcaceae</taxon>
        <taxon>Enterococcus</taxon>
    </lineage>
</organism>
<reference evidence="4 5" key="1">
    <citation type="submission" date="2018-12" db="EMBL/GenBank/DDBJ databases">
        <title>A novel vanA-carrying plasmid in a clinical isolate of Enterococcus avium.</title>
        <authorList>
            <person name="Bernasconi O.J."/>
            <person name="Luzzaro F."/>
            <person name="Endimiani A."/>
        </authorList>
    </citation>
    <scope>NUCLEOTIDE SEQUENCE [LARGE SCALE GENOMIC DNA]</scope>
    <source>
        <strain evidence="4 5">LC0559/18</strain>
    </source>
</reference>
<dbReference type="AlphaFoldDB" id="A0A437UR09"/>
<dbReference type="EMBL" id="RYZS01000001">
    <property type="protein sequence ID" value="RVU95966.1"/>
    <property type="molecule type" value="Genomic_DNA"/>
</dbReference>
<proteinExistence type="predicted"/>
<dbReference type="GO" id="GO:0046872">
    <property type="term" value="F:metal ion binding"/>
    <property type="evidence" value="ECO:0007669"/>
    <property type="project" value="UniProtKB-KW"/>
</dbReference>
<keyword evidence="2" id="KW-0378">Hydrolase</keyword>
<evidence type="ECO:0000313" key="5">
    <source>
        <dbReference type="Proteomes" id="UP000288388"/>
    </source>
</evidence>
<dbReference type="Gene3D" id="3.60.21.10">
    <property type="match status" value="1"/>
</dbReference>
<dbReference type="InterPro" id="IPR051158">
    <property type="entry name" value="Metallophosphoesterase_sf"/>
</dbReference>
<dbReference type="Pfam" id="PF00149">
    <property type="entry name" value="Metallophos"/>
    <property type="match status" value="1"/>
</dbReference>
<accession>A0A437UR09</accession>
<dbReference type="InterPro" id="IPR029052">
    <property type="entry name" value="Metallo-depent_PP-like"/>
</dbReference>
<name>A0A437UR09_ENTAV</name>
<keyword evidence="1" id="KW-0479">Metal-binding</keyword>
<dbReference type="Proteomes" id="UP000288388">
    <property type="component" value="Unassembled WGS sequence"/>
</dbReference>
<feature type="domain" description="Calcineurin-like phosphoesterase" evidence="3">
    <location>
        <begin position="48"/>
        <end position="207"/>
    </location>
</feature>
<dbReference type="InterPro" id="IPR004843">
    <property type="entry name" value="Calcineurin-like_PHP"/>
</dbReference>
<evidence type="ECO:0000313" key="4">
    <source>
        <dbReference type="EMBL" id="RVU95966.1"/>
    </source>
</evidence>
<dbReference type="RefSeq" id="WP_127979427.1">
    <property type="nucleotide sequence ID" value="NZ_JBPFKW010000111.1"/>
</dbReference>
<comment type="caution">
    <text evidence="4">The sequence shown here is derived from an EMBL/GenBank/DDBJ whole genome shotgun (WGS) entry which is preliminary data.</text>
</comment>
<evidence type="ECO:0000256" key="1">
    <source>
        <dbReference type="ARBA" id="ARBA00022723"/>
    </source>
</evidence>
<dbReference type="SUPFAM" id="SSF56300">
    <property type="entry name" value="Metallo-dependent phosphatases"/>
    <property type="match status" value="1"/>
</dbReference>
<dbReference type="CDD" id="cd07385">
    <property type="entry name" value="MPP_YkuE_C"/>
    <property type="match status" value="1"/>
</dbReference>
<protein>
    <submittedName>
        <fullName evidence="4">Metallophosphoesterase</fullName>
    </submittedName>
</protein>
<sequence length="264" mass="29926">MILFLIVLAVLFLIYCRYSTYQLVEKHFKITKHTTLDIKEGKRTGLMIAQISDSHFSPFYSPKRFDKIVEKLNAAKPDIVLFTGDLIENYRYWETRDCEIISQQLTKINAPKGKFAILGNHDYRSNGQDAVSEILAAGGFVLLNNQSTLVEQISLTGIDDGQEGQPDYNTQPKDARFSILMVHEPDQVQHLSDLDRFDLILSGHSHGGQIRFPILPYKNFGSKLYDQGIYALTSQTSLVVNTGLGTTGPPLRFRVIPEILYFHL</sequence>
<dbReference type="GO" id="GO:0009245">
    <property type="term" value="P:lipid A biosynthetic process"/>
    <property type="evidence" value="ECO:0007669"/>
    <property type="project" value="TreeGrafter"/>
</dbReference>
<gene>
    <name evidence="4" type="ORF">EK398_14595</name>
</gene>
<dbReference type="PANTHER" id="PTHR31302:SF31">
    <property type="entry name" value="PHOSPHODIESTERASE YAEI"/>
    <property type="match status" value="1"/>
</dbReference>
<evidence type="ECO:0000259" key="3">
    <source>
        <dbReference type="Pfam" id="PF00149"/>
    </source>
</evidence>